<gene>
    <name evidence="5" type="ORF">ZIOFF_068342</name>
</gene>
<evidence type="ECO:0000313" key="5">
    <source>
        <dbReference type="EMBL" id="KAG6474407.1"/>
    </source>
</evidence>
<dbReference type="EMBL" id="JACMSC010000019">
    <property type="protein sequence ID" value="KAG6474407.1"/>
    <property type="molecule type" value="Genomic_DNA"/>
</dbReference>
<sequence>MASSSSSASSPQQYRSRFGDTTWTKVFVGGLAWETPTEELRRHFEPFGDILEAVIISDKATGRSKGYGFVLSLSLSLSLFPAPPEDPARREHATGRGANPWQSASSRGPTSDLPDSLRVSLSSVPHWPRGVGATARRTIFQSNPTRPDPRSTILLSSAKSKLAASLRYMASYPSEYGYQQAAVYTSQMAAAPYYYPQLYGPTSPTNVGSSPYQPHYPNLGLGFPMQSQRAAAFPPLQAPPGPRPPLMQHPAPHMEGLPMPSSSHNYFFQLHAPQHAMPPLNSTLDSQAQHEPSSTSGADTDNQDV</sequence>
<organism evidence="5 6">
    <name type="scientific">Zingiber officinale</name>
    <name type="common">Ginger</name>
    <name type="synonym">Amomum zingiber</name>
    <dbReference type="NCBI Taxonomy" id="94328"/>
    <lineage>
        <taxon>Eukaryota</taxon>
        <taxon>Viridiplantae</taxon>
        <taxon>Streptophyta</taxon>
        <taxon>Embryophyta</taxon>
        <taxon>Tracheophyta</taxon>
        <taxon>Spermatophyta</taxon>
        <taxon>Magnoliopsida</taxon>
        <taxon>Liliopsida</taxon>
        <taxon>Zingiberales</taxon>
        <taxon>Zingiberaceae</taxon>
        <taxon>Zingiber</taxon>
    </lineage>
</organism>
<comment type="caution">
    <text evidence="5">The sequence shown here is derived from an EMBL/GenBank/DDBJ whole genome shotgun (WGS) entry which is preliminary data.</text>
</comment>
<evidence type="ECO:0000256" key="3">
    <source>
        <dbReference type="SAM" id="MobiDB-lite"/>
    </source>
</evidence>
<dbReference type="InterPro" id="IPR035979">
    <property type="entry name" value="RBD_domain_sf"/>
</dbReference>
<feature type="compositionally biased region" description="Polar residues" evidence="3">
    <location>
        <begin position="100"/>
        <end position="109"/>
    </location>
</feature>
<keyword evidence="1 2" id="KW-0694">RNA-binding</keyword>
<dbReference type="Pfam" id="PF00076">
    <property type="entry name" value="RRM_1"/>
    <property type="match status" value="1"/>
</dbReference>
<dbReference type="Gene3D" id="3.30.70.330">
    <property type="match status" value="1"/>
</dbReference>
<proteinExistence type="predicted"/>
<dbReference type="Proteomes" id="UP000734854">
    <property type="component" value="Unassembled WGS sequence"/>
</dbReference>
<evidence type="ECO:0000313" key="6">
    <source>
        <dbReference type="Proteomes" id="UP000734854"/>
    </source>
</evidence>
<dbReference type="PANTHER" id="PTHR11176:SF23">
    <property type="entry name" value="RNA-BINDING (RRM_RBD_RNP MOTIFS) FAMILY PROTEIN"/>
    <property type="match status" value="1"/>
</dbReference>
<dbReference type="SMART" id="SM00360">
    <property type="entry name" value="RRM"/>
    <property type="match status" value="1"/>
</dbReference>
<feature type="region of interest" description="Disordered" evidence="3">
    <location>
        <begin position="84"/>
        <end position="116"/>
    </location>
</feature>
<feature type="compositionally biased region" description="Polar residues" evidence="3">
    <location>
        <begin position="280"/>
        <end position="305"/>
    </location>
</feature>
<reference evidence="5 6" key="1">
    <citation type="submission" date="2020-08" db="EMBL/GenBank/DDBJ databases">
        <title>Plant Genome Project.</title>
        <authorList>
            <person name="Zhang R.-G."/>
        </authorList>
    </citation>
    <scope>NUCLEOTIDE SEQUENCE [LARGE SCALE GENOMIC DNA]</scope>
    <source>
        <tissue evidence="5">Rhizome</tissue>
    </source>
</reference>
<feature type="region of interest" description="Disordered" evidence="3">
    <location>
        <begin position="277"/>
        <end position="305"/>
    </location>
</feature>
<dbReference type="AlphaFoldDB" id="A0A8J5ERS7"/>
<dbReference type="PROSITE" id="PS50102">
    <property type="entry name" value="RRM"/>
    <property type="match status" value="1"/>
</dbReference>
<dbReference type="InterPro" id="IPR000504">
    <property type="entry name" value="RRM_dom"/>
</dbReference>
<protein>
    <recommendedName>
        <fullName evidence="4">RRM domain-containing protein</fullName>
    </recommendedName>
</protein>
<accession>A0A8J5ERS7</accession>
<keyword evidence="6" id="KW-1185">Reference proteome</keyword>
<dbReference type="GO" id="GO:0003723">
    <property type="term" value="F:RNA binding"/>
    <property type="evidence" value="ECO:0007669"/>
    <property type="project" value="UniProtKB-UniRule"/>
</dbReference>
<feature type="domain" description="RRM" evidence="4">
    <location>
        <begin position="24"/>
        <end position="70"/>
    </location>
</feature>
<evidence type="ECO:0000256" key="2">
    <source>
        <dbReference type="PROSITE-ProRule" id="PRU00176"/>
    </source>
</evidence>
<evidence type="ECO:0000256" key="1">
    <source>
        <dbReference type="ARBA" id="ARBA00022884"/>
    </source>
</evidence>
<dbReference type="InterPro" id="IPR012677">
    <property type="entry name" value="Nucleotide-bd_a/b_plait_sf"/>
</dbReference>
<name>A0A8J5ERS7_ZINOF</name>
<dbReference type="SUPFAM" id="SSF54928">
    <property type="entry name" value="RNA-binding domain, RBD"/>
    <property type="match status" value="1"/>
</dbReference>
<evidence type="ECO:0000259" key="4">
    <source>
        <dbReference type="PROSITE" id="PS50102"/>
    </source>
</evidence>
<dbReference type="PANTHER" id="PTHR11176">
    <property type="entry name" value="BOULE-RELATED"/>
    <property type="match status" value="1"/>
</dbReference>